<dbReference type="EMBL" id="MDHN01000015">
    <property type="protein sequence ID" value="OFC71403.1"/>
    <property type="molecule type" value="Genomic_DNA"/>
</dbReference>
<dbReference type="Pfam" id="PF01494">
    <property type="entry name" value="FAD_binding_3"/>
    <property type="match status" value="1"/>
</dbReference>
<evidence type="ECO:0000256" key="8">
    <source>
        <dbReference type="ARBA" id="ARBA00065734"/>
    </source>
</evidence>
<comment type="caution">
    <text evidence="10">The sequence shown here is derived from an EMBL/GenBank/DDBJ whole genome shotgun (WGS) entry which is preliminary data.</text>
</comment>
<dbReference type="Proteomes" id="UP000175691">
    <property type="component" value="Unassembled WGS sequence"/>
</dbReference>
<comment type="pathway">
    <text evidence="2">Cofactor biosynthesis; ubiquinone biosynthesis.</text>
</comment>
<dbReference type="InterPro" id="IPR010971">
    <property type="entry name" value="UbiH/COQ6"/>
</dbReference>
<dbReference type="FunFam" id="3.50.50.60:FF:000021">
    <property type="entry name" value="Ubiquinone biosynthesis monooxygenase COQ6"/>
    <property type="match status" value="1"/>
</dbReference>
<dbReference type="InterPro" id="IPR036188">
    <property type="entry name" value="FAD/NAD-bd_sf"/>
</dbReference>
<keyword evidence="7" id="KW-0503">Monooxygenase</keyword>
<evidence type="ECO:0000256" key="6">
    <source>
        <dbReference type="ARBA" id="ARBA00023002"/>
    </source>
</evidence>
<evidence type="ECO:0000256" key="1">
    <source>
        <dbReference type="ARBA" id="ARBA00001974"/>
    </source>
</evidence>
<comment type="similarity">
    <text evidence="3">Belongs to the UbiH/COQ6 family.</text>
</comment>
<dbReference type="PANTHER" id="PTHR43876">
    <property type="entry name" value="UBIQUINONE BIOSYNTHESIS MONOOXYGENASE COQ6, MITOCHONDRIAL"/>
    <property type="match status" value="1"/>
</dbReference>
<name>A0A1E7ZD02_9ALTE</name>
<dbReference type="PRINTS" id="PR00420">
    <property type="entry name" value="RNGMNOXGNASE"/>
</dbReference>
<dbReference type="SUPFAM" id="SSF51905">
    <property type="entry name" value="FAD/NAD(P)-binding domain"/>
    <property type="match status" value="1"/>
</dbReference>
<sequence length="378" mass="41182">MVGLSLASALDSSGLNVAVISNQPFEQAMPEAPTLRVSAINGANQQVLTDMGVWQRMPTNRLSPYKTMSVWDKDSFGRIDFSHDDLPAPQLGHIIENQLLTNALAEKVAQQASVKLIEAKIDKVLTGQRETMLMLNNDEVIACRLLVGADGANSYIRQQAQFPLAFKDYGHTAIVATIRTEKPHGQCARQVFTPDGPLALLPLANPNEVSIVWSQRNEVAQDILALDNDTFSHRLTATSDSVLGVLTLDSERMSFPLTMRYARQWVKPGVVIIGDAAHTIHPLAGQGVNLGMRDAFALADTLKTCVQQDVDFTDVAQLRSFERARKADAAAVIAAMDGFKTLFAGDNPLKKLIRGAGLVVTDSLPGLKRQWLAQAMGW</sequence>
<evidence type="ECO:0000256" key="7">
    <source>
        <dbReference type="ARBA" id="ARBA00023033"/>
    </source>
</evidence>
<dbReference type="GO" id="GO:0071949">
    <property type="term" value="F:FAD binding"/>
    <property type="evidence" value="ECO:0007669"/>
    <property type="project" value="InterPro"/>
</dbReference>
<reference evidence="10 11" key="1">
    <citation type="submission" date="2016-08" db="EMBL/GenBank/DDBJ databases">
        <authorList>
            <person name="Seilhamer J.J."/>
        </authorList>
    </citation>
    <scope>NUCLEOTIDE SEQUENCE [LARGE SCALE GENOMIC DNA]</scope>
    <source>
        <strain evidence="10 11">KCTC 42603</strain>
    </source>
</reference>
<evidence type="ECO:0000313" key="10">
    <source>
        <dbReference type="EMBL" id="OFC71403.1"/>
    </source>
</evidence>
<comment type="subunit">
    <text evidence="8">Component of the Ubi complex metabolon, which regroups five ubiquinone biosynthesis proteins (UbiE, UbiF, UbiG, UbiH and UbiI) and two accessory factors (UbiK and the lipid-binding protein UbiJ).</text>
</comment>
<organism evidence="10 11">
    <name type="scientific">Alteromonas confluentis</name>
    <dbReference type="NCBI Taxonomy" id="1656094"/>
    <lineage>
        <taxon>Bacteria</taxon>
        <taxon>Pseudomonadati</taxon>
        <taxon>Pseudomonadota</taxon>
        <taxon>Gammaproteobacteria</taxon>
        <taxon>Alteromonadales</taxon>
        <taxon>Alteromonadaceae</taxon>
        <taxon>Alteromonas/Salinimonas group</taxon>
        <taxon>Alteromonas</taxon>
    </lineage>
</organism>
<keyword evidence="4" id="KW-0285">Flavoprotein</keyword>
<dbReference type="GO" id="GO:0110142">
    <property type="term" value="C:ubiquinone biosynthesis complex"/>
    <property type="evidence" value="ECO:0007669"/>
    <property type="project" value="UniProtKB-ARBA"/>
</dbReference>
<feature type="domain" description="FAD-binding" evidence="9">
    <location>
        <begin position="2"/>
        <end position="331"/>
    </location>
</feature>
<dbReference type="STRING" id="1656094.BFC18_09500"/>
<gene>
    <name evidence="10" type="ORF">BFC18_09500</name>
</gene>
<dbReference type="InterPro" id="IPR018168">
    <property type="entry name" value="Ubi_Hdrlase_CS"/>
</dbReference>
<dbReference type="PANTHER" id="PTHR43876:SF7">
    <property type="entry name" value="UBIQUINONE BIOSYNTHESIS MONOOXYGENASE COQ6, MITOCHONDRIAL"/>
    <property type="match status" value="1"/>
</dbReference>
<dbReference type="GO" id="GO:0006744">
    <property type="term" value="P:ubiquinone biosynthetic process"/>
    <property type="evidence" value="ECO:0007669"/>
    <property type="project" value="UniProtKB-UniPathway"/>
</dbReference>
<protein>
    <submittedName>
        <fullName evidence="10">FAD-dependent 2-octaprenylphenol hydroxylase</fullName>
    </submittedName>
</protein>
<dbReference type="Gene3D" id="3.50.50.60">
    <property type="entry name" value="FAD/NAD(P)-binding domain"/>
    <property type="match status" value="2"/>
</dbReference>
<dbReference type="AlphaFoldDB" id="A0A1E7ZD02"/>
<dbReference type="NCBIfam" id="TIGR01988">
    <property type="entry name" value="Ubi-OHases"/>
    <property type="match status" value="1"/>
</dbReference>
<dbReference type="InterPro" id="IPR002938">
    <property type="entry name" value="FAD-bd"/>
</dbReference>
<evidence type="ECO:0000256" key="4">
    <source>
        <dbReference type="ARBA" id="ARBA00022630"/>
    </source>
</evidence>
<dbReference type="GO" id="GO:0019168">
    <property type="term" value="F:2-polyprenylphenol 6-hydroxylase activity"/>
    <property type="evidence" value="ECO:0007669"/>
    <property type="project" value="TreeGrafter"/>
</dbReference>
<keyword evidence="6" id="KW-0560">Oxidoreductase</keyword>
<evidence type="ECO:0000259" key="9">
    <source>
        <dbReference type="Pfam" id="PF01494"/>
    </source>
</evidence>
<evidence type="ECO:0000256" key="2">
    <source>
        <dbReference type="ARBA" id="ARBA00004749"/>
    </source>
</evidence>
<dbReference type="UniPathway" id="UPA00232"/>
<evidence type="ECO:0000256" key="5">
    <source>
        <dbReference type="ARBA" id="ARBA00022827"/>
    </source>
</evidence>
<dbReference type="PROSITE" id="PS01304">
    <property type="entry name" value="UBIH"/>
    <property type="match status" value="1"/>
</dbReference>
<evidence type="ECO:0000313" key="11">
    <source>
        <dbReference type="Proteomes" id="UP000175691"/>
    </source>
</evidence>
<evidence type="ECO:0000256" key="3">
    <source>
        <dbReference type="ARBA" id="ARBA00005349"/>
    </source>
</evidence>
<dbReference type="InterPro" id="IPR051205">
    <property type="entry name" value="UbiH/COQ6_monooxygenase"/>
</dbReference>
<proteinExistence type="inferred from homology"/>
<accession>A0A1E7ZD02</accession>
<keyword evidence="11" id="KW-1185">Reference proteome</keyword>
<comment type="cofactor">
    <cofactor evidence="1">
        <name>FAD</name>
        <dbReference type="ChEBI" id="CHEBI:57692"/>
    </cofactor>
</comment>
<keyword evidence="5" id="KW-0274">FAD</keyword>